<evidence type="ECO:0000256" key="3">
    <source>
        <dbReference type="ARBA" id="ARBA00022833"/>
    </source>
</evidence>
<dbReference type="Gene3D" id="1.20.5.1300">
    <property type="match status" value="1"/>
</dbReference>
<keyword evidence="5" id="KW-0368">Histidine biosynthesis</keyword>
<dbReference type="PANTHER" id="PTHR21256:SF2">
    <property type="entry name" value="HISTIDINE BIOSYNTHESIS TRIFUNCTIONAL PROTEIN"/>
    <property type="match status" value="1"/>
</dbReference>
<comment type="pathway">
    <text evidence="5">Amino-acid biosynthesis; L-histidine biosynthesis; L-histidine from 5-phospho-alpha-D-ribose 1-diphosphate: step 9/9.</text>
</comment>
<name>A0ABW6DA84_9BACT</name>
<dbReference type="HAMAP" id="MF_01024">
    <property type="entry name" value="HisD"/>
    <property type="match status" value="1"/>
</dbReference>
<dbReference type="RefSeq" id="WP_377982704.1">
    <property type="nucleotide sequence ID" value="NZ_JBBKXZ010000001.1"/>
</dbReference>
<keyword evidence="3 5" id="KW-0862">Zinc</keyword>
<evidence type="ECO:0000256" key="5">
    <source>
        <dbReference type="HAMAP-Rule" id="MF_01024"/>
    </source>
</evidence>
<feature type="binding site" evidence="5">
    <location>
        <position position="251"/>
    </location>
    <ligand>
        <name>substrate</name>
    </ligand>
</feature>
<feature type="binding site" evidence="5">
    <location>
        <position position="254"/>
    </location>
    <ligand>
        <name>Zn(2+)</name>
        <dbReference type="ChEBI" id="CHEBI:29105"/>
    </ligand>
</feature>
<evidence type="ECO:0000256" key="4">
    <source>
        <dbReference type="ARBA" id="ARBA00023002"/>
    </source>
</evidence>
<dbReference type="Gene3D" id="3.40.50.1980">
    <property type="entry name" value="Nitrogenase molybdenum iron protein domain"/>
    <property type="match status" value="2"/>
</dbReference>
<keyword evidence="4 5" id="KW-0560">Oxidoreductase</keyword>
<feature type="binding site" evidence="5">
    <location>
        <position position="182"/>
    </location>
    <ligand>
        <name>NAD(+)</name>
        <dbReference type="ChEBI" id="CHEBI:57540"/>
    </ligand>
</feature>
<dbReference type="InterPro" id="IPR016161">
    <property type="entry name" value="Ald_DH/histidinol_DH"/>
</dbReference>
<organism evidence="8 9">
    <name type="scientific">Aquirufa avitistagni</name>
    <dbReference type="NCBI Taxonomy" id="3104728"/>
    <lineage>
        <taxon>Bacteria</taxon>
        <taxon>Pseudomonadati</taxon>
        <taxon>Bacteroidota</taxon>
        <taxon>Cytophagia</taxon>
        <taxon>Cytophagales</taxon>
        <taxon>Flectobacillaceae</taxon>
        <taxon>Aquirufa</taxon>
    </lineage>
</organism>
<keyword evidence="5" id="KW-0028">Amino-acid biosynthesis</keyword>
<feature type="binding site" evidence="5">
    <location>
        <position position="229"/>
    </location>
    <ligand>
        <name>substrate</name>
    </ligand>
</feature>
<dbReference type="PIRSF" id="PIRSF000099">
    <property type="entry name" value="Histidinol_dh"/>
    <property type="match status" value="1"/>
</dbReference>
<feature type="binding site" evidence="5">
    <location>
        <position position="406"/>
    </location>
    <ligand>
        <name>substrate</name>
    </ligand>
</feature>
<comment type="catalytic activity">
    <reaction evidence="5">
        <text>L-histidinol + 2 NAD(+) + H2O = L-histidine + 2 NADH + 3 H(+)</text>
        <dbReference type="Rhea" id="RHEA:20641"/>
        <dbReference type="ChEBI" id="CHEBI:15377"/>
        <dbReference type="ChEBI" id="CHEBI:15378"/>
        <dbReference type="ChEBI" id="CHEBI:57540"/>
        <dbReference type="ChEBI" id="CHEBI:57595"/>
        <dbReference type="ChEBI" id="CHEBI:57699"/>
        <dbReference type="ChEBI" id="CHEBI:57945"/>
        <dbReference type="EC" id="1.1.1.23"/>
    </reaction>
</comment>
<feature type="binding site" evidence="5">
    <location>
        <position position="205"/>
    </location>
    <ligand>
        <name>NAD(+)</name>
        <dbReference type="ChEBI" id="CHEBI:57540"/>
    </ligand>
</feature>
<accession>A0ABW6DA84</accession>
<feature type="active site" description="Proton acceptor" evidence="5">
    <location>
        <position position="319"/>
    </location>
</feature>
<dbReference type="PANTHER" id="PTHR21256">
    <property type="entry name" value="HISTIDINOL DEHYDROGENASE HDH"/>
    <property type="match status" value="1"/>
</dbReference>
<keyword evidence="9" id="KW-1185">Reference proteome</keyword>
<feature type="binding site" evidence="5">
    <location>
        <position position="411"/>
    </location>
    <ligand>
        <name>Zn(2+)</name>
        <dbReference type="ChEBI" id="CHEBI:29105"/>
    </ligand>
</feature>
<dbReference type="Proteomes" id="UP001598138">
    <property type="component" value="Unassembled WGS sequence"/>
</dbReference>
<feature type="binding site" evidence="5">
    <location>
        <position position="125"/>
    </location>
    <ligand>
        <name>NAD(+)</name>
        <dbReference type="ChEBI" id="CHEBI:57540"/>
    </ligand>
</feature>
<evidence type="ECO:0000256" key="6">
    <source>
        <dbReference type="PIRNR" id="PIRNR000099"/>
    </source>
</evidence>
<dbReference type="EC" id="1.1.1.23" evidence="5"/>
<dbReference type="EMBL" id="JBBKXZ010000001">
    <property type="protein sequence ID" value="MFD3393822.1"/>
    <property type="molecule type" value="Genomic_DNA"/>
</dbReference>
<dbReference type="SUPFAM" id="SSF53720">
    <property type="entry name" value="ALDH-like"/>
    <property type="match status" value="1"/>
</dbReference>
<dbReference type="GO" id="GO:0004399">
    <property type="term" value="F:histidinol dehydrogenase activity"/>
    <property type="evidence" value="ECO:0007669"/>
    <property type="project" value="UniProtKB-EC"/>
</dbReference>
<dbReference type="PROSITE" id="PS00611">
    <property type="entry name" value="HISOL_DEHYDROGENASE"/>
    <property type="match status" value="1"/>
</dbReference>
<feature type="active site" description="Proton acceptor" evidence="5">
    <location>
        <position position="318"/>
    </location>
</feature>
<dbReference type="InterPro" id="IPR012131">
    <property type="entry name" value="Hstdl_DH"/>
</dbReference>
<evidence type="ECO:0000313" key="9">
    <source>
        <dbReference type="Proteomes" id="UP001598138"/>
    </source>
</evidence>
<evidence type="ECO:0000256" key="2">
    <source>
        <dbReference type="ARBA" id="ARBA00022723"/>
    </source>
</evidence>
<dbReference type="NCBIfam" id="TIGR00069">
    <property type="entry name" value="hisD"/>
    <property type="match status" value="1"/>
</dbReference>
<evidence type="ECO:0000256" key="1">
    <source>
        <dbReference type="ARBA" id="ARBA00010178"/>
    </source>
</evidence>
<dbReference type="CDD" id="cd06572">
    <property type="entry name" value="Histidinol_dh"/>
    <property type="match status" value="1"/>
</dbReference>
<feature type="binding site" evidence="5">
    <location>
        <position position="411"/>
    </location>
    <ligand>
        <name>substrate</name>
    </ligand>
</feature>
<dbReference type="PRINTS" id="PR00083">
    <property type="entry name" value="HOLDHDRGNASE"/>
</dbReference>
<feature type="binding site" evidence="5">
    <location>
        <position position="254"/>
    </location>
    <ligand>
        <name>substrate</name>
    </ligand>
</feature>
<dbReference type="InterPro" id="IPR001692">
    <property type="entry name" value="Histidinol_DH_CS"/>
</dbReference>
<comment type="cofactor">
    <cofactor evidence="5">
        <name>Zn(2+)</name>
        <dbReference type="ChEBI" id="CHEBI:29105"/>
    </cofactor>
    <text evidence="5">Binds 1 zinc ion per subunit.</text>
</comment>
<feature type="binding site" evidence="5">
    <location>
        <position position="352"/>
    </location>
    <ligand>
        <name>Zn(2+)</name>
        <dbReference type="ChEBI" id="CHEBI:29105"/>
    </ligand>
</feature>
<evidence type="ECO:0000256" key="7">
    <source>
        <dbReference type="RuleBase" id="RU004175"/>
    </source>
</evidence>
<feature type="binding site" evidence="5">
    <location>
        <position position="251"/>
    </location>
    <ligand>
        <name>Zn(2+)</name>
        <dbReference type="ChEBI" id="CHEBI:29105"/>
    </ligand>
</feature>
<reference evidence="8 9" key="1">
    <citation type="submission" date="2024-03" db="EMBL/GenBank/DDBJ databases">
        <title>Aquirufa genome sequencing.</title>
        <authorList>
            <person name="Pitt A."/>
            <person name="Hahn M.W."/>
        </authorList>
    </citation>
    <scope>NUCLEOTIDE SEQUENCE [LARGE SCALE GENOMIC DNA]</scope>
    <source>
        <strain evidence="8 9">OSTEICH-129V</strain>
    </source>
</reference>
<proteinExistence type="inferred from homology"/>
<comment type="function">
    <text evidence="5">Catalyzes the sequential NAD-dependent oxidations of L-histidinol to L-histidinaldehyde and then to L-histidine.</text>
</comment>
<sequence length="420" mass="45664">MFEIIKFPAASTYSDLCERPSLESRSMDSLIDAIYSQVKQHGDQALIDYTKQFENRDITEITYSDSEISELALQTDTELQEAIRVAYANIYAFHKSQVLVEKRIETSPGVVCWQKSTPIDKIGIYIPGGTAPLFSTILMLAIPAQIVGCKEVILCTPGMHPALFFAAQLCGVTKMCKIGGAQAIAALALGTASVPPVYKIFGPGNQYVTAAKMEANRMGIAIDMPAGPSEVAIFADSSANPVYVAADLLSQAEHGNDSQVILISTDEEIILQTITEIKNQLETLPRKDYALKSLDYSKFILVNQEKEAIDILNTYAAEHLILACENPEQFADAIQHAGSIFLGHYTPEAAGDYASGTNHTLPTNGFAHAYSGVNLDSFVKKITLQSITKEGLKKLGKSIVIMAEAESLQAHANAVKFRMD</sequence>
<keyword evidence="5" id="KW-0520">NAD</keyword>
<comment type="caution">
    <text evidence="8">The sequence shown here is derived from an EMBL/GenBank/DDBJ whole genome shotgun (WGS) entry which is preliminary data.</text>
</comment>
<dbReference type="Pfam" id="PF00815">
    <property type="entry name" value="Histidinol_dh"/>
    <property type="match status" value="1"/>
</dbReference>
<gene>
    <name evidence="5 8" type="primary">hisD</name>
    <name evidence="8" type="ORF">U0R10_04240</name>
</gene>
<feature type="binding site" evidence="5">
    <location>
        <position position="319"/>
    </location>
    <ligand>
        <name>substrate</name>
    </ligand>
</feature>
<protein>
    <recommendedName>
        <fullName evidence="5">Histidinol dehydrogenase</fullName>
        <shortName evidence="5">HDH</shortName>
        <ecNumber evidence="5">1.1.1.23</ecNumber>
    </recommendedName>
</protein>
<evidence type="ECO:0000313" key="8">
    <source>
        <dbReference type="EMBL" id="MFD3393822.1"/>
    </source>
</evidence>
<dbReference type="InterPro" id="IPR022695">
    <property type="entry name" value="Histidinol_DH_monofunct"/>
</dbReference>
<feature type="binding site" evidence="5">
    <location>
        <position position="352"/>
    </location>
    <ligand>
        <name>substrate</name>
    </ligand>
</feature>
<comment type="similarity">
    <text evidence="1 5 6 7">Belongs to the histidinol dehydrogenase family.</text>
</comment>
<keyword evidence="2 5" id="KW-0479">Metal-binding</keyword>